<dbReference type="EMBL" id="CAADEY010000043">
    <property type="protein sequence ID" value="VFJ54403.1"/>
    <property type="molecule type" value="Genomic_DNA"/>
</dbReference>
<keyword evidence="1" id="KW-0812">Transmembrane</keyword>
<evidence type="ECO:0008006" key="3">
    <source>
        <dbReference type="Google" id="ProtNLM"/>
    </source>
</evidence>
<feature type="transmembrane region" description="Helical" evidence="1">
    <location>
        <begin position="179"/>
        <end position="200"/>
    </location>
</feature>
<keyword evidence="1" id="KW-1133">Transmembrane helix</keyword>
<feature type="transmembrane region" description="Helical" evidence="1">
    <location>
        <begin position="118"/>
        <end position="137"/>
    </location>
</feature>
<sequence>MMNEIKQSPFAHSRFWFIGLFVFCVLGFGQSYFLKLFGQEGNFNYYVHFHVVVMFLWIVLLIAQAFLIHTKRNRLHGNIGRLSGILVLMIIVSSILTAHGNTLLPGHVEARGMTVEEALIQPARTMIFFLVPYGLAITNRHKPLIHARYMICTVIPAMIEPPVARLLVSGFRAFGFEGYYSFIAIILSAVISFGFIALIFADRRQKTGRHVFSLMLGLYWTVNIIFIAISTGPAGFIWRGVAGWFLSLPLT</sequence>
<accession>A0A450SLA7</accession>
<organism evidence="2">
    <name type="scientific">Candidatus Kentrum sp. DK</name>
    <dbReference type="NCBI Taxonomy" id="2126562"/>
    <lineage>
        <taxon>Bacteria</taxon>
        <taxon>Pseudomonadati</taxon>
        <taxon>Pseudomonadota</taxon>
        <taxon>Gammaproteobacteria</taxon>
        <taxon>Candidatus Kentrum</taxon>
    </lineage>
</organism>
<feature type="transmembrane region" description="Helical" evidence="1">
    <location>
        <begin position="15"/>
        <end position="33"/>
    </location>
</feature>
<feature type="transmembrane region" description="Helical" evidence="1">
    <location>
        <begin position="212"/>
        <end position="238"/>
    </location>
</feature>
<proteinExistence type="predicted"/>
<evidence type="ECO:0000313" key="2">
    <source>
        <dbReference type="EMBL" id="VFJ54403.1"/>
    </source>
</evidence>
<dbReference type="AlphaFoldDB" id="A0A450SLA7"/>
<feature type="transmembrane region" description="Helical" evidence="1">
    <location>
        <begin position="79"/>
        <end position="98"/>
    </location>
</feature>
<feature type="transmembrane region" description="Helical" evidence="1">
    <location>
        <begin position="149"/>
        <end position="167"/>
    </location>
</feature>
<evidence type="ECO:0000256" key="1">
    <source>
        <dbReference type="SAM" id="Phobius"/>
    </source>
</evidence>
<feature type="transmembrane region" description="Helical" evidence="1">
    <location>
        <begin position="45"/>
        <end position="67"/>
    </location>
</feature>
<keyword evidence="1" id="KW-0472">Membrane</keyword>
<gene>
    <name evidence="2" type="ORF">BECKDK2373C_GA0170839_10438</name>
</gene>
<reference evidence="2" key="1">
    <citation type="submission" date="2019-02" db="EMBL/GenBank/DDBJ databases">
        <authorList>
            <person name="Gruber-Vodicka R. H."/>
            <person name="Seah K. B. B."/>
        </authorList>
    </citation>
    <scope>NUCLEOTIDE SEQUENCE</scope>
    <source>
        <strain evidence="2">BECK_DK161</strain>
    </source>
</reference>
<protein>
    <recommendedName>
        <fullName evidence="3">Cytochrome C and Quinol oxidase polypeptide I</fullName>
    </recommendedName>
</protein>
<name>A0A450SLA7_9GAMM</name>